<gene>
    <name evidence="2" type="ORF">ACFOYY_37260</name>
</gene>
<organism evidence="2 3">
    <name type="scientific">Streptosporangium jomthongense</name>
    <dbReference type="NCBI Taxonomy" id="1193683"/>
    <lineage>
        <taxon>Bacteria</taxon>
        <taxon>Bacillati</taxon>
        <taxon>Actinomycetota</taxon>
        <taxon>Actinomycetes</taxon>
        <taxon>Streptosporangiales</taxon>
        <taxon>Streptosporangiaceae</taxon>
        <taxon>Streptosporangium</taxon>
    </lineage>
</organism>
<proteinExistence type="predicted"/>
<sequence length="71" mass="7559">MMDLDLSGAEWRVSSRSQGNGQCVKVATNLPGLVAVRDSKDRGGPALTFTPAEWTAFTEAIRHGGFDLPPA</sequence>
<dbReference type="Proteomes" id="UP001595698">
    <property type="component" value="Unassembled WGS sequence"/>
</dbReference>
<feature type="domain" description="DUF397" evidence="1">
    <location>
        <begin position="9"/>
        <end position="62"/>
    </location>
</feature>
<dbReference type="EMBL" id="JBHSBC010000049">
    <property type="protein sequence ID" value="MFC3985826.1"/>
    <property type="molecule type" value="Genomic_DNA"/>
</dbReference>
<evidence type="ECO:0000259" key="1">
    <source>
        <dbReference type="Pfam" id="PF04149"/>
    </source>
</evidence>
<protein>
    <submittedName>
        <fullName evidence="2">DUF397 domain-containing protein</fullName>
    </submittedName>
</protein>
<keyword evidence="3" id="KW-1185">Reference proteome</keyword>
<dbReference type="RefSeq" id="WP_386195966.1">
    <property type="nucleotide sequence ID" value="NZ_JBHSBC010000049.1"/>
</dbReference>
<dbReference type="Pfam" id="PF04149">
    <property type="entry name" value="DUF397"/>
    <property type="match status" value="1"/>
</dbReference>
<name>A0ABV8FD87_9ACTN</name>
<accession>A0ABV8FD87</accession>
<comment type="caution">
    <text evidence="2">The sequence shown here is derived from an EMBL/GenBank/DDBJ whole genome shotgun (WGS) entry which is preliminary data.</text>
</comment>
<evidence type="ECO:0000313" key="2">
    <source>
        <dbReference type="EMBL" id="MFC3985826.1"/>
    </source>
</evidence>
<reference evidence="3" key="1">
    <citation type="journal article" date="2019" name="Int. J. Syst. Evol. Microbiol.">
        <title>The Global Catalogue of Microorganisms (GCM) 10K type strain sequencing project: providing services to taxonomists for standard genome sequencing and annotation.</title>
        <authorList>
            <consortium name="The Broad Institute Genomics Platform"/>
            <consortium name="The Broad Institute Genome Sequencing Center for Infectious Disease"/>
            <person name="Wu L."/>
            <person name="Ma J."/>
        </authorList>
    </citation>
    <scope>NUCLEOTIDE SEQUENCE [LARGE SCALE GENOMIC DNA]</scope>
    <source>
        <strain evidence="3">TBRC 7912</strain>
    </source>
</reference>
<dbReference type="InterPro" id="IPR007278">
    <property type="entry name" value="DUF397"/>
</dbReference>
<evidence type="ECO:0000313" key="3">
    <source>
        <dbReference type="Proteomes" id="UP001595698"/>
    </source>
</evidence>